<dbReference type="AlphaFoldDB" id="G5AEC8"/>
<evidence type="ECO:0000256" key="1">
    <source>
        <dbReference type="SAM" id="Coils"/>
    </source>
</evidence>
<dbReference type="RefSeq" id="XP_009538427.1">
    <property type="nucleotide sequence ID" value="XM_009540132.1"/>
</dbReference>
<dbReference type="Proteomes" id="UP000002640">
    <property type="component" value="Unassembled WGS sequence"/>
</dbReference>
<dbReference type="Gene3D" id="6.10.250.1080">
    <property type="match status" value="1"/>
</dbReference>
<evidence type="ECO:0000313" key="4">
    <source>
        <dbReference type="Proteomes" id="UP000002640"/>
    </source>
</evidence>
<keyword evidence="4" id="KW-1185">Reference proteome</keyword>
<reference evidence="3 4" key="1">
    <citation type="journal article" date="2006" name="Science">
        <title>Phytophthora genome sequences uncover evolutionary origins and mechanisms of pathogenesis.</title>
        <authorList>
            <person name="Tyler B.M."/>
            <person name="Tripathy S."/>
            <person name="Zhang X."/>
            <person name="Dehal P."/>
            <person name="Jiang R.H."/>
            <person name="Aerts A."/>
            <person name="Arredondo F.D."/>
            <person name="Baxter L."/>
            <person name="Bensasson D."/>
            <person name="Beynon J.L."/>
            <person name="Chapman J."/>
            <person name="Damasceno C.M."/>
            <person name="Dorrance A.E."/>
            <person name="Dou D."/>
            <person name="Dickerman A.W."/>
            <person name="Dubchak I.L."/>
            <person name="Garbelotto M."/>
            <person name="Gijzen M."/>
            <person name="Gordon S.G."/>
            <person name="Govers F."/>
            <person name="Grunwald N.J."/>
            <person name="Huang W."/>
            <person name="Ivors K.L."/>
            <person name="Jones R.W."/>
            <person name="Kamoun S."/>
            <person name="Krampis K."/>
            <person name="Lamour K.H."/>
            <person name="Lee M.K."/>
            <person name="McDonald W.H."/>
            <person name="Medina M."/>
            <person name="Meijer H.J."/>
            <person name="Nordberg E.K."/>
            <person name="Maclean D.J."/>
            <person name="Ospina-Giraldo M.D."/>
            <person name="Morris P.F."/>
            <person name="Phuntumart V."/>
            <person name="Putnam N.H."/>
            <person name="Rash S."/>
            <person name="Rose J.K."/>
            <person name="Sakihama Y."/>
            <person name="Salamov A.A."/>
            <person name="Savidor A."/>
            <person name="Scheuring C.F."/>
            <person name="Smith B.M."/>
            <person name="Sobral B.W."/>
            <person name="Terry A."/>
            <person name="Torto-Alalibo T.A."/>
            <person name="Win J."/>
            <person name="Xu Z."/>
            <person name="Zhang H."/>
            <person name="Grigoriev I.V."/>
            <person name="Rokhsar D.S."/>
            <person name="Boore J.L."/>
        </authorList>
    </citation>
    <scope>NUCLEOTIDE SEQUENCE [LARGE SCALE GENOMIC DNA]</scope>
    <source>
        <strain evidence="3 4">P6497</strain>
    </source>
</reference>
<feature type="compositionally biased region" description="Acidic residues" evidence="2">
    <location>
        <begin position="225"/>
        <end position="241"/>
    </location>
</feature>
<proteinExistence type="predicted"/>
<evidence type="ECO:0000313" key="3">
    <source>
        <dbReference type="EMBL" id="EGZ06530.1"/>
    </source>
</evidence>
<feature type="coiled-coil region" evidence="1">
    <location>
        <begin position="16"/>
        <end position="184"/>
    </location>
</feature>
<dbReference type="InParanoid" id="G5AEC8"/>
<dbReference type="GeneID" id="20638501"/>
<dbReference type="SMR" id="G5AEC8"/>
<dbReference type="EMBL" id="JH159164">
    <property type="protein sequence ID" value="EGZ06530.1"/>
    <property type="molecule type" value="Genomic_DNA"/>
</dbReference>
<gene>
    <name evidence="3" type="ORF">PHYSODRAFT_254426</name>
</gene>
<organism evidence="3 4">
    <name type="scientific">Phytophthora sojae (strain P6497)</name>
    <name type="common">Soybean stem and root rot agent</name>
    <name type="synonym">Phytophthora megasperma f. sp. glycines</name>
    <dbReference type="NCBI Taxonomy" id="1094619"/>
    <lineage>
        <taxon>Eukaryota</taxon>
        <taxon>Sar</taxon>
        <taxon>Stramenopiles</taxon>
        <taxon>Oomycota</taxon>
        <taxon>Peronosporomycetes</taxon>
        <taxon>Peronosporales</taxon>
        <taxon>Peronosporaceae</taxon>
        <taxon>Phytophthora</taxon>
    </lineage>
</organism>
<sequence length="241" mass="28076">MKDAPAITMETDAAFDEDLVDTVERLRVELRRMEGELRRKDEELLVARAQFSELELCSREVEQELESEVSRLNRLNNELENENKNLERRLENELQRVRTERIQRSTRNDEVTQLRQRLQRLEQDNDDLQTSVRRLEATREDLDNTLEHAEEQLVFAQQEFDDFKDVAEETSKQLRDKIQDLTASLKIYHQTLFSCIVQTGVPYAASSFDKTTDIVKEAQETQSSDTDDTDEDGNESGDDGS</sequence>
<protein>
    <submittedName>
        <fullName evidence="3">Uncharacterized protein</fullName>
    </submittedName>
</protein>
<feature type="region of interest" description="Disordered" evidence="2">
    <location>
        <begin position="214"/>
        <end position="241"/>
    </location>
</feature>
<accession>G5AEC8</accession>
<dbReference type="KEGG" id="psoj:PHYSODRAFT_254426"/>
<name>G5AEC8_PHYSP</name>
<evidence type="ECO:0000256" key="2">
    <source>
        <dbReference type="SAM" id="MobiDB-lite"/>
    </source>
</evidence>
<keyword evidence="1" id="KW-0175">Coiled coil</keyword>